<dbReference type="InterPro" id="IPR028098">
    <property type="entry name" value="Glyco_trans_4-like_N"/>
</dbReference>
<dbReference type="PANTHER" id="PTHR12526:SF638">
    <property type="entry name" value="SPORE COAT PROTEIN SA"/>
    <property type="match status" value="1"/>
</dbReference>
<proteinExistence type="predicted"/>
<feature type="domain" description="Glycosyltransferase subfamily 4-like N-terminal" evidence="2">
    <location>
        <begin position="13"/>
        <end position="171"/>
    </location>
</feature>
<dbReference type="OrthoDB" id="3199616at2"/>
<dbReference type="Pfam" id="PF13439">
    <property type="entry name" value="Glyco_transf_4"/>
    <property type="match status" value="1"/>
</dbReference>
<dbReference type="EC" id="2.4.1.52" evidence="3"/>
<dbReference type="STRING" id="1304284.L21TH_2448"/>
<evidence type="ECO:0000313" key="3">
    <source>
        <dbReference type="EMBL" id="EOC99536.1"/>
    </source>
</evidence>
<evidence type="ECO:0000259" key="2">
    <source>
        <dbReference type="Pfam" id="PF13439"/>
    </source>
</evidence>
<comment type="caution">
    <text evidence="3">The sequence shown here is derived from an EMBL/GenBank/DDBJ whole genome shotgun (WGS) entry which is preliminary data.</text>
</comment>
<dbReference type="InterPro" id="IPR001296">
    <property type="entry name" value="Glyco_trans_1"/>
</dbReference>
<name>R1ASB3_9FIRM</name>
<dbReference type="SUPFAM" id="SSF53756">
    <property type="entry name" value="UDP-Glycosyltransferase/glycogen phosphorylase"/>
    <property type="match status" value="1"/>
</dbReference>
<keyword evidence="3" id="KW-0328">Glycosyltransferase</keyword>
<protein>
    <submittedName>
        <fullName evidence="3">Poly(Glycerol-phosphate) alpha-glucosyltransferase</fullName>
        <ecNumber evidence="3">2.4.1.52</ecNumber>
    </submittedName>
</protein>
<sequence length="375" mass="43414">MKILHLISGGDTGGAKTHVLSLVKELSKYLQVKLVCFIEDEFYREGKQLGIDIEVIKQDKRYDLSIIKQLKNKIYEENYDIVHCHGARANFVGVLLKRLINKPFITTIHSDYRLDFKDSFYKRIVYTSINSMSLRFFDYYIAISSNFKNMLINRGFKEKKIFTVYNGIDLKNELMITSKEEFLGNYNIGYKNKKIVGIMGRLDLVKNHEVFLQAAYSILKNRDDVIFLIAGDGYERERLIKMSRDLGIENKVHFLGFVKEPYSFFNAIDINVLTSKSESFPYVILEGARLKKPVISTNVGGIGDLVEHGVNGYLFNIGSAKELTKYLNLMVENITEARQMGEKLYKKVEEEFSLENMASNHYDIYKNIKKQEVIK</sequence>
<accession>R1ASB3</accession>
<organism evidence="3 4">
    <name type="scientific">Caldisalinibacter kiritimatiensis</name>
    <dbReference type="NCBI Taxonomy" id="1304284"/>
    <lineage>
        <taxon>Bacteria</taxon>
        <taxon>Bacillati</taxon>
        <taxon>Bacillota</taxon>
        <taxon>Tissierellia</taxon>
        <taxon>Tissierellales</taxon>
        <taxon>Thermohalobacteraceae</taxon>
        <taxon>Caldisalinibacter</taxon>
    </lineage>
</organism>
<dbReference type="Gene3D" id="3.40.50.2000">
    <property type="entry name" value="Glycogen Phosphorylase B"/>
    <property type="match status" value="2"/>
</dbReference>
<keyword evidence="4" id="KW-1185">Reference proteome</keyword>
<dbReference type="EMBL" id="ARZA01000268">
    <property type="protein sequence ID" value="EOC99536.1"/>
    <property type="molecule type" value="Genomic_DNA"/>
</dbReference>
<evidence type="ECO:0000313" key="4">
    <source>
        <dbReference type="Proteomes" id="UP000013378"/>
    </source>
</evidence>
<evidence type="ECO:0000259" key="1">
    <source>
        <dbReference type="Pfam" id="PF00534"/>
    </source>
</evidence>
<dbReference type="AlphaFoldDB" id="R1ASB3"/>
<dbReference type="PANTHER" id="PTHR12526">
    <property type="entry name" value="GLYCOSYLTRANSFERASE"/>
    <property type="match status" value="1"/>
</dbReference>
<dbReference type="GO" id="GO:0047265">
    <property type="term" value="F:poly(glycerol-phosphate) alpha-glucosyltransferase activity"/>
    <property type="evidence" value="ECO:0007669"/>
    <property type="project" value="UniProtKB-EC"/>
</dbReference>
<keyword evidence="3" id="KW-0808">Transferase</keyword>
<dbReference type="eggNOG" id="COG0438">
    <property type="taxonomic scope" value="Bacteria"/>
</dbReference>
<gene>
    <name evidence="3" type="ORF">L21TH_2448</name>
</gene>
<dbReference type="RefSeq" id="WP_006316966.1">
    <property type="nucleotide sequence ID" value="NZ_ARZA01000268.1"/>
</dbReference>
<dbReference type="PATRIC" id="fig|1304284.3.peg.2402"/>
<dbReference type="Proteomes" id="UP000013378">
    <property type="component" value="Unassembled WGS sequence"/>
</dbReference>
<dbReference type="CDD" id="cd03801">
    <property type="entry name" value="GT4_PimA-like"/>
    <property type="match status" value="1"/>
</dbReference>
<reference evidence="3 4" key="1">
    <citation type="journal article" date="2015" name="Geomicrobiol. J.">
        <title>Caldisalinibacter kiritimatiensis gen. nov., sp. nov., a moderately thermohalophilic thiosulfate-reducing bacterium from a hypersaline microbial mat.</title>
        <authorList>
            <person name="Ben Hania W."/>
            <person name="Joseph M."/>
            <person name="Fiebig A."/>
            <person name="Bunk B."/>
            <person name="Klenk H.-P."/>
            <person name="Fardeau M.-L."/>
            <person name="Spring S."/>
        </authorList>
    </citation>
    <scope>NUCLEOTIDE SEQUENCE [LARGE SCALE GENOMIC DNA]</scope>
    <source>
        <strain evidence="3 4">L21-TH-D2</strain>
    </source>
</reference>
<dbReference type="Pfam" id="PF00534">
    <property type="entry name" value="Glycos_transf_1"/>
    <property type="match status" value="1"/>
</dbReference>
<feature type="domain" description="Glycosyl transferase family 1" evidence="1">
    <location>
        <begin position="191"/>
        <end position="346"/>
    </location>
</feature>